<evidence type="ECO:0000313" key="4">
    <source>
        <dbReference type="Proteomes" id="UP000230605"/>
    </source>
</evidence>
<feature type="signal peptide" evidence="1">
    <location>
        <begin position="1"/>
        <end position="19"/>
    </location>
</feature>
<dbReference type="Proteomes" id="UP001302367">
    <property type="component" value="Chromosome 7"/>
</dbReference>
<name>A0A2G5HGR2_CERBT</name>
<dbReference type="AlphaFoldDB" id="A0A2G5HGR2"/>
<dbReference type="EMBL" id="CP134190">
    <property type="protein sequence ID" value="WPB06266.1"/>
    <property type="molecule type" value="Genomic_DNA"/>
</dbReference>
<dbReference type="EMBL" id="LKMD01000106">
    <property type="protein sequence ID" value="PIA91432.1"/>
    <property type="molecule type" value="Genomic_DNA"/>
</dbReference>
<gene>
    <name evidence="2" type="ORF">CB0940_09418</name>
    <name evidence="3" type="ORF">RHO25_010923</name>
</gene>
<evidence type="ECO:0000313" key="2">
    <source>
        <dbReference type="EMBL" id="PIA91432.1"/>
    </source>
</evidence>
<evidence type="ECO:0000256" key="1">
    <source>
        <dbReference type="SAM" id="SignalP"/>
    </source>
</evidence>
<reference evidence="3 5" key="2">
    <citation type="submission" date="2023-09" db="EMBL/GenBank/DDBJ databases">
        <title>Complete-Gapless Cercospora beticola genome.</title>
        <authorList>
            <person name="Wyatt N.A."/>
            <person name="Spanner R.E."/>
            <person name="Bolton M.D."/>
        </authorList>
    </citation>
    <scope>NUCLEOTIDE SEQUENCE [LARGE SCALE GENOMIC DNA]</scope>
    <source>
        <strain evidence="3">Cb09-40</strain>
    </source>
</reference>
<dbReference type="PANTHER" id="PTHR39602:SF2">
    <property type="entry name" value="ACW-9"/>
    <property type="match status" value="1"/>
</dbReference>
<reference evidence="2 4" key="1">
    <citation type="submission" date="2015-10" db="EMBL/GenBank/DDBJ databases">
        <title>The cercosporin biosynthetic gene cluster was horizontally transferred to several fungal lineages and shown to be expanded in Cercospora beticola based on microsynteny with recipient genomes.</title>
        <authorList>
            <person name="De Jonge R."/>
            <person name="Ebert M.K."/>
            <person name="Suttle J.C."/>
            <person name="Jurick Ii W.M."/>
            <person name="Secor G.A."/>
            <person name="Thomma B.P."/>
            <person name="Van De Peer Y."/>
            <person name="Bolton M.D."/>
        </authorList>
    </citation>
    <scope>NUCLEOTIDE SEQUENCE [LARGE SCALE GENOMIC DNA]</scope>
    <source>
        <strain evidence="2 4">09-40</strain>
    </source>
</reference>
<protein>
    <recommendedName>
        <fullName evidence="6">Small secreted protein</fullName>
    </recommendedName>
</protein>
<accession>A0A2G5HGR2</accession>
<dbReference type="Proteomes" id="UP000230605">
    <property type="component" value="Chromosome 7"/>
</dbReference>
<sequence length="148" mass="15797">MQFTTTVLALLAAASASVANPVPAEASKNMMAAATPQWTIENFTRTCNANDSNCKYSFGINTNNGQKVTGCNYSVNGKPASRATYQNIQCGDFRIGSTWSGQFGAGQGFQTLSVVKGRQIVYPGYTDKQLVNGKAVKPNQSYAPQNLP</sequence>
<evidence type="ECO:0000313" key="5">
    <source>
        <dbReference type="Proteomes" id="UP001302367"/>
    </source>
</evidence>
<dbReference type="PANTHER" id="PTHR39602">
    <property type="entry name" value="ACW-9"/>
    <property type="match status" value="1"/>
</dbReference>
<evidence type="ECO:0000313" key="3">
    <source>
        <dbReference type="EMBL" id="WPB06266.1"/>
    </source>
</evidence>
<keyword evidence="5" id="KW-1185">Reference proteome</keyword>
<proteinExistence type="predicted"/>
<organism evidence="2 4">
    <name type="scientific">Cercospora beticola</name>
    <name type="common">Sugarbeet leaf spot fungus</name>
    <dbReference type="NCBI Taxonomy" id="122368"/>
    <lineage>
        <taxon>Eukaryota</taxon>
        <taxon>Fungi</taxon>
        <taxon>Dikarya</taxon>
        <taxon>Ascomycota</taxon>
        <taxon>Pezizomycotina</taxon>
        <taxon>Dothideomycetes</taxon>
        <taxon>Dothideomycetidae</taxon>
        <taxon>Mycosphaerellales</taxon>
        <taxon>Mycosphaerellaceae</taxon>
        <taxon>Cercospora</taxon>
    </lineage>
</organism>
<dbReference type="OrthoDB" id="5352317at2759"/>
<evidence type="ECO:0008006" key="6">
    <source>
        <dbReference type="Google" id="ProtNLM"/>
    </source>
</evidence>
<keyword evidence="1" id="KW-0732">Signal</keyword>
<feature type="chain" id="PRO_5013687013" description="Small secreted protein" evidence="1">
    <location>
        <begin position="20"/>
        <end position="148"/>
    </location>
</feature>